<evidence type="ECO:0000313" key="4">
    <source>
        <dbReference type="Proteomes" id="UP001314170"/>
    </source>
</evidence>
<dbReference type="Proteomes" id="UP001314170">
    <property type="component" value="Unassembled WGS sequence"/>
</dbReference>
<organism evidence="3 4">
    <name type="scientific">Dovyalis caffra</name>
    <dbReference type="NCBI Taxonomy" id="77055"/>
    <lineage>
        <taxon>Eukaryota</taxon>
        <taxon>Viridiplantae</taxon>
        <taxon>Streptophyta</taxon>
        <taxon>Embryophyta</taxon>
        <taxon>Tracheophyta</taxon>
        <taxon>Spermatophyta</taxon>
        <taxon>Magnoliopsida</taxon>
        <taxon>eudicotyledons</taxon>
        <taxon>Gunneridae</taxon>
        <taxon>Pentapetalae</taxon>
        <taxon>rosids</taxon>
        <taxon>fabids</taxon>
        <taxon>Malpighiales</taxon>
        <taxon>Salicaceae</taxon>
        <taxon>Flacourtieae</taxon>
        <taxon>Dovyalis</taxon>
    </lineage>
</organism>
<dbReference type="EMBL" id="CAWUPB010000027">
    <property type="protein sequence ID" value="CAK7322736.1"/>
    <property type="molecule type" value="Genomic_DNA"/>
</dbReference>
<evidence type="ECO:0000256" key="1">
    <source>
        <dbReference type="ARBA" id="ARBA00022737"/>
    </source>
</evidence>
<keyword evidence="4" id="KW-1185">Reference proteome</keyword>
<dbReference type="InterPro" id="IPR046349">
    <property type="entry name" value="C1-like_sf"/>
</dbReference>
<feature type="domain" description="DC1" evidence="2">
    <location>
        <begin position="303"/>
        <end position="348"/>
    </location>
</feature>
<evidence type="ECO:0000259" key="2">
    <source>
        <dbReference type="Pfam" id="PF03107"/>
    </source>
</evidence>
<dbReference type="SUPFAM" id="SSF57889">
    <property type="entry name" value="Cysteine-rich domain"/>
    <property type="match status" value="2"/>
</dbReference>
<name>A0AAV1QM39_9ROSI</name>
<dbReference type="Gene3D" id="3.40.50.300">
    <property type="entry name" value="P-loop containing nucleotide triphosphate hydrolases"/>
    <property type="match status" value="1"/>
</dbReference>
<dbReference type="AlphaFoldDB" id="A0AAV1QM39"/>
<protein>
    <recommendedName>
        <fullName evidence="2">DC1 domain-containing protein</fullName>
    </recommendedName>
</protein>
<accession>A0AAV1QM39</accession>
<dbReference type="InterPro" id="IPR027417">
    <property type="entry name" value="P-loop_NTPase"/>
</dbReference>
<comment type="caution">
    <text evidence="3">The sequence shown here is derived from an EMBL/GenBank/DDBJ whole genome shotgun (WGS) entry which is preliminary data.</text>
</comment>
<dbReference type="PANTHER" id="PTHR37807">
    <property type="entry name" value="OS07G0160300 PROTEIN"/>
    <property type="match status" value="1"/>
</dbReference>
<keyword evidence="1" id="KW-0677">Repeat</keyword>
<sequence>MESESAMSKQMNIAMKGHSSFYNSKLAQNLANFLKCPFINGDDIIPAIQKSLPSTSYRRFSKYSNIDLIIDIVSQISTTQLNLNLNVIINMEFSQPTHYDRLVKLANSTGATLIIIHGKTENDQGGHDVGVGHVPTVSIDTTKPFIVEDLVSLILQAARRNESIDVDLEPKGDEIVAPPSDHNKRDERDLGDMHVHEFELSKEPKKEKLTCTKCENLIISGPTYHYVECDDFILHKDCTESPTLLNLKEHRFSMKNPPNKYDFSSRIDGCQFCHEFRSSYPDCLLRANVKGAYLPTIYKYSDHEHPLNFIIMPFSFNFQYKCCACDGMGKFVSYKCFQCNYDLHTKCALVITKDVILHRINLLKKVLNSSDSLGFWRDRRIEFASVITKDGILQEVNRLRTEAKQNYNFLDKSLVFVCLTEQERIVIGNCLKIYARIHEELDIISEDLNAYSINETLPLQHANYPKTRIEFFNDVIGLS</sequence>
<reference evidence="3 4" key="1">
    <citation type="submission" date="2024-01" db="EMBL/GenBank/DDBJ databases">
        <authorList>
            <person name="Waweru B."/>
        </authorList>
    </citation>
    <scope>NUCLEOTIDE SEQUENCE [LARGE SCALE GENOMIC DNA]</scope>
</reference>
<dbReference type="Pfam" id="PF03107">
    <property type="entry name" value="C1_2"/>
    <property type="match status" value="1"/>
</dbReference>
<proteinExistence type="predicted"/>
<gene>
    <name evidence="3" type="ORF">DCAF_LOCUS347</name>
</gene>
<evidence type="ECO:0000313" key="3">
    <source>
        <dbReference type="EMBL" id="CAK7322736.1"/>
    </source>
</evidence>
<dbReference type="PANTHER" id="PTHR37807:SF4">
    <property type="entry name" value="DC1 DOMAIN-CONTAINING PROTEIN"/>
    <property type="match status" value="1"/>
</dbReference>
<dbReference type="InterPro" id="IPR004146">
    <property type="entry name" value="DC1"/>
</dbReference>